<proteinExistence type="predicted"/>
<name>A0A4R6QUL5_9BURK</name>
<dbReference type="GO" id="GO:0016740">
    <property type="term" value="F:transferase activity"/>
    <property type="evidence" value="ECO:0007669"/>
    <property type="project" value="UniProtKB-KW"/>
</dbReference>
<evidence type="ECO:0000259" key="1">
    <source>
        <dbReference type="Pfam" id="PF13480"/>
    </source>
</evidence>
<keyword evidence="2" id="KW-0808">Transferase</keyword>
<comment type="caution">
    <text evidence="2">The sequence shown here is derived from an EMBL/GenBank/DDBJ whole genome shotgun (WGS) entry which is preliminary data.</text>
</comment>
<dbReference type="InterPro" id="IPR016181">
    <property type="entry name" value="Acyl_CoA_acyltransferase"/>
</dbReference>
<dbReference type="InParanoid" id="A0A4R6QUL5"/>
<sequence length="328" mass="36395">MPEVFETAEWFENLREYGFEDPPMTVWMAASNAESAPGVALGLMPVAGQRTGLASLSNYYASLYGPVGDCRDLPPATWRALAQRVRAHAQGAIVVLQPLDEQGAFAQGMARGLREAGYWVDRFFCFGNWYLRLNGQTYEHYYEQRPSALRHSIERGRRRLDRRGGWSLSIHTGAGEGLAEAIAAFEVVYGQSWKQAEPCPQFMPNLMRLAAAQGWLRLGLLSVDGAPVAAQLWLVYGGKANIYKLAYVQGQERFSPGSVLTAAMMRHVIDTDRVQEVDYLTGDDAYKQDWMGARRERIGLIAFDPLTASGLLAAARHFGARAVKRLSA</sequence>
<reference evidence="2 3" key="1">
    <citation type="submission" date="2019-03" db="EMBL/GenBank/DDBJ databases">
        <title>Genomic Encyclopedia of Type Strains, Phase IV (KMG-IV): sequencing the most valuable type-strain genomes for metagenomic binning, comparative biology and taxonomic classification.</title>
        <authorList>
            <person name="Goeker M."/>
        </authorList>
    </citation>
    <scope>NUCLEOTIDE SEQUENCE [LARGE SCALE GENOMIC DNA]</scope>
    <source>
        <strain evidence="2 3">DSM 16998</strain>
    </source>
</reference>
<dbReference type="RefSeq" id="WP_243748135.1">
    <property type="nucleotide sequence ID" value="NZ_SNXS01000001.1"/>
</dbReference>
<protein>
    <submittedName>
        <fullName evidence="2">CelD/BcsL family acetyltransferase involved in cellulose biosynthesis</fullName>
    </submittedName>
</protein>
<dbReference type="Proteomes" id="UP000295361">
    <property type="component" value="Unassembled WGS sequence"/>
</dbReference>
<evidence type="ECO:0000313" key="2">
    <source>
        <dbReference type="EMBL" id="TDP74622.1"/>
    </source>
</evidence>
<dbReference type="SUPFAM" id="SSF55729">
    <property type="entry name" value="Acyl-CoA N-acyltransferases (Nat)"/>
    <property type="match status" value="1"/>
</dbReference>
<gene>
    <name evidence="2" type="ORF">DES47_101685</name>
</gene>
<dbReference type="Pfam" id="PF13480">
    <property type="entry name" value="Acetyltransf_6"/>
    <property type="match status" value="1"/>
</dbReference>
<dbReference type="InterPro" id="IPR038740">
    <property type="entry name" value="BioF2-like_GNAT_dom"/>
</dbReference>
<evidence type="ECO:0000313" key="3">
    <source>
        <dbReference type="Proteomes" id="UP000295361"/>
    </source>
</evidence>
<accession>A0A4R6QUL5</accession>
<keyword evidence="3" id="KW-1185">Reference proteome</keyword>
<dbReference type="AlphaFoldDB" id="A0A4R6QUL5"/>
<feature type="domain" description="BioF2-like acetyltransferase" evidence="1">
    <location>
        <begin position="149"/>
        <end position="288"/>
    </location>
</feature>
<organism evidence="2 3">
    <name type="scientific">Roseateles toxinivorans</name>
    <dbReference type="NCBI Taxonomy" id="270368"/>
    <lineage>
        <taxon>Bacteria</taxon>
        <taxon>Pseudomonadati</taxon>
        <taxon>Pseudomonadota</taxon>
        <taxon>Betaproteobacteria</taxon>
        <taxon>Burkholderiales</taxon>
        <taxon>Sphaerotilaceae</taxon>
        <taxon>Roseateles</taxon>
    </lineage>
</organism>
<dbReference type="EMBL" id="SNXS01000001">
    <property type="protein sequence ID" value="TDP74622.1"/>
    <property type="molecule type" value="Genomic_DNA"/>
</dbReference>